<feature type="transmembrane region" description="Helical" evidence="7">
    <location>
        <begin position="139"/>
        <end position="159"/>
    </location>
</feature>
<dbReference type="SUPFAM" id="SSF103473">
    <property type="entry name" value="MFS general substrate transporter"/>
    <property type="match status" value="1"/>
</dbReference>
<keyword evidence="10" id="KW-1185">Reference proteome</keyword>
<dbReference type="AlphaFoldDB" id="A0A9W6SVI3"/>
<evidence type="ECO:0000256" key="1">
    <source>
        <dbReference type="ARBA" id="ARBA00004141"/>
    </source>
</evidence>
<evidence type="ECO:0000256" key="4">
    <source>
        <dbReference type="ARBA" id="ARBA00022989"/>
    </source>
</evidence>
<accession>A0A9W6SVI3</accession>
<dbReference type="InterPro" id="IPR036259">
    <property type="entry name" value="MFS_trans_sf"/>
</dbReference>
<reference evidence="9" key="1">
    <citation type="submission" date="2023-04" db="EMBL/GenBank/DDBJ databases">
        <title>Candida boidinii NBRC 10035.</title>
        <authorList>
            <person name="Ichikawa N."/>
            <person name="Sato H."/>
            <person name="Tonouchi N."/>
        </authorList>
    </citation>
    <scope>NUCLEOTIDE SEQUENCE</scope>
    <source>
        <strain evidence="9">NBRC 10035</strain>
    </source>
</reference>
<keyword evidence="2" id="KW-0813">Transport</keyword>
<evidence type="ECO:0000256" key="5">
    <source>
        <dbReference type="ARBA" id="ARBA00023136"/>
    </source>
</evidence>
<name>A0A9W6SVI3_CANBO</name>
<feature type="transmembrane region" description="Helical" evidence="7">
    <location>
        <begin position="429"/>
        <end position="450"/>
    </location>
</feature>
<dbReference type="PROSITE" id="PS50850">
    <property type="entry name" value="MFS"/>
    <property type="match status" value="1"/>
</dbReference>
<evidence type="ECO:0000259" key="8">
    <source>
        <dbReference type="PROSITE" id="PS50850"/>
    </source>
</evidence>
<sequence>MSQEKLPEKVDATISVNSLSDVGNLTFHISTKEQIDEIKQNGAENFELYLEAQNLSPEEIEQASKKVLRKLDMVIMPLLCITYTLQFLDKLSLNYAAAYTFKEDLGLTGQRYSWVAAIFNFGYMLGALPANYLIQKFPVAKFTGCMIFIWAILLLGHIGCKNYGGILVIRFLLGILESCISPSCMLINVSFYKKSEQPLRMCLFLSFNGVATMVGALLSYGLGHADDSHLKTWKLIFLTIGLMNLVWSVIFLWFCPDTPKNARFLTETEKIIAVQRVSENMMGVKNKKYKKHQLKEGLLDYKTWLYSLIGLATGVINGGCSNFLSALIKGFGFSSTESTLLQLPTGGIEFVVVLSAGIIAVFVKNTRCLMFILTCLPGFAGLIGLQIIPLHKKWALVGCTWLQYVIGGPVILCWIWMTANVAGQTKRTLTNGLWFLIYASGNIIGANIFYTREAPRYHSGLIGLLTCYAALIVLGFAYRAGLEFENRARDKKYGIPTEEEKEEAIINGFKDMTDKENVAFRYVL</sequence>
<feature type="transmembrane region" description="Helical" evidence="7">
    <location>
        <begin position="165"/>
        <end position="189"/>
    </location>
</feature>
<evidence type="ECO:0000256" key="2">
    <source>
        <dbReference type="ARBA" id="ARBA00022448"/>
    </source>
</evidence>
<protein>
    <submittedName>
        <fullName evidence="9">Unnamed protein product</fullName>
    </submittedName>
</protein>
<dbReference type="PANTHER" id="PTHR43791:SF97">
    <property type="entry name" value="ALLANTOATE TRANSPORTER, PUTATIVE (AFU_ORTHOLOGUE AFUA_1G14700)-RELATED"/>
    <property type="match status" value="1"/>
</dbReference>
<feature type="transmembrane region" description="Helical" evidence="7">
    <location>
        <begin position="462"/>
        <end position="482"/>
    </location>
</feature>
<evidence type="ECO:0000256" key="7">
    <source>
        <dbReference type="SAM" id="Phobius"/>
    </source>
</evidence>
<proteinExistence type="inferred from homology"/>
<dbReference type="GO" id="GO:0022857">
    <property type="term" value="F:transmembrane transporter activity"/>
    <property type="evidence" value="ECO:0007669"/>
    <property type="project" value="InterPro"/>
</dbReference>
<comment type="caution">
    <text evidence="9">The sequence shown here is derived from an EMBL/GenBank/DDBJ whole genome shotgun (WGS) entry which is preliminary data.</text>
</comment>
<feature type="transmembrane region" description="Helical" evidence="7">
    <location>
        <begin position="235"/>
        <end position="255"/>
    </location>
</feature>
<feature type="transmembrane region" description="Helical" evidence="7">
    <location>
        <begin position="201"/>
        <end position="223"/>
    </location>
</feature>
<evidence type="ECO:0000313" key="10">
    <source>
        <dbReference type="Proteomes" id="UP001165120"/>
    </source>
</evidence>
<feature type="transmembrane region" description="Helical" evidence="7">
    <location>
        <begin position="112"/>
        <end position="132"/>
    </location>
</feature>
<dbReference type="PANTHER" id="PTHR43791">
    <property type="entry name" value="PERMEASE-RELATED"/>
    <property type="match status" value="1"/>
</dbReference>
<feature type="transmembrane region" description="Helical" evidence="7">
    <location>
        <begin position="71"/>
        <end position="88"/>
    </location>
</feature>
<feature type="domain" description="Major facilitator superfamily (MFS) profile" evidence="8">
    <location>
        <begin position="75"/>
        <end position="487"/>
    </location>
</feature>
<gene>
    <name evidence="9" type="ORF">Cboi02_000051000</name>
</gene>
<dbReference type="FunFam" id="1.20.1250.20:FF:000064">
    <property type="entry name" value="MFS allantoate transporter"/>
    <property type="match status" value="1"/>
</dbReference>
<evidence type="ECO:0000313" key="9">
    <source>
        <dbReference type="EMBL" id="GME67078.1"/>
    </source>
</evidence>
<organism evidence="9 10">
    <name type="scientific">Candida boidinii</name>
    <name type="common">Yeast</name>
    <dbReference type="NCBI Taxonomy" id="5477"/>
    <lineage>
        <taxon>Eukaryota</taxon>
        <taxon>Fungi</taxon>
        <taxon>Dikarya</taxon>
        <taxon>Ascomycota</taxon>
        <taxon>Saccharomycotina</taxon>
        <taxon>Pichiomycetes</taxon>
        <taxon>Pichiales</taxon>
        <taxon>Pichiaceae</taxon>
        <taxon>Ogataea</taxon>
        <taxon>Ogataea/Candida clade</taxon>
    </lineage>
</organism>
<feature type="transmembrane region" description="Helical" evidence="7">
    <location>
        <begin position="369"/>
        <end position="388"/>
    </location>
</feature>
<feature type="transmembrane region" description="Helical" evidence="7">
    <location>
        <begin position="394"/>
        <end position="417"/>
    </location>
</feature>
<comment type="subcellular location">
    <subcellularLocation>
        <location evidence="1">Membrane</location>
        <topology evidence="1">Multi-pass membrane protein</topology>
    </subcellularLocation>
</comment>
<dbReference type="InterPro" id="IPR020846">
    <property type="entry name" value="MFS_dom"/>
</dbReference>
<comment type="similarity">
    <text evidence="6">Belongs to the major facilitator superfamily. Allantoate permease family.</text>
</comment>
<dbReference type="InterPro" id="IPR011701">
    <property type="entry name" value="MFS"/>
</dbReference>
<keyword evidence="5 7" id="KW-0472">Membrane</keyword>
<feature type="transmembrane region" description="Helical" evidence="7">
    <location>
        <begin position="340"/>
        <end position="362"/>
    </location>
</feature>
<keyword evidence="4 7" id="KW-1133">Transmembrane helix</keyword>
<dbReference type="EMBL" id="BSXN01000095">
    <property type="protein sequence ID" value="GME67078.1"/>
    <property type="molecule type" value="Genomic_DNA"/>
</dbReference>
<evidence type="ECO:0000256" key="3">
    <source>
        <dbReference type="ARBA" id="ARBA00022692"/>
    </source>
</evidence>
<dbReference type="Gene3D" id="1.20.1250.20">
    <property type="entry name" value="MFS general substrate transporter like domains"/>
    <property type="match status" value="1"/>
</dbReference>
<dbReference type="Pfam" id="PF07690">
    <property type="entry name" value="MFS_1"/>
    <property type="match status" value="1"/>
</dbReference>
<dbReference type="Proteomes" id="UP001165120">
    <property type="component" value="Unassembled WGS sequence"/>
</dbReference>
<keyword evidence="3 7" id="KW-0812">Transmembrane</keyword>
<dbReference type="GO" id="GO:0016020">
    <property type="term" value="C:membrane"/>
    <property type="evidence" value="ECO:0007669"/>
    <property type="project" value="UniProtKB-SubCell"/>
</dbReference>
<evidence type="ECO:0000256" key="6">
    <source>
        <dbReference type="ARBA" id="ARBA00037968"/>
    </source>
</evidence>
<feature type="transmembrane region" description="Helical" evidence="7">
    <location>
        <begin position="304"/>
        <end position="328"/>
    </location>
</feature>